<evidence type="ECO:0000256" key="2">
    <source>
        <dbReference type="ARBA" id="ARBA00006084"/>
    </source>
</evidence>
<reference evidence="7 8" key="1">
    <citation type="journal article" date="2023" name="Plant Dis.">
        <title>First Report of Diplodia intermedia Causing Canker and Dieback Diseases on Apple Trees in Canada.</title>
        <authorList>
            <person name="Ellouze W."/>
            <person name="Ilyukhin E."/>
            <person name="Sulman M."/>
            <person name="Ali S."/>
        </authorList>
    </citation>
    <scope>NUCLEOTIDE SEQUENCE [LARGE SCALE GENOMIC DNA]</scope>
    <source>
        <strain evidence="7 8">M45-28</strain>
    </source>
</reference>
<proteinExistence type="inferred from homology"/>
<keyword evidence="8" id="KW-1185">Reference proteome</keyword>
<organism evidence="7 8">
    <name type="scientific">Diplodia intermedia</name>
    <dbReference type="NCBI Taxonomy" id="856260"/>
    <lineage>
        <taxon>Eukaryota</taxon>
        <taxon>Fungi</taxon>
        <taxon>Dikarya</taxon>
        <taxon>Ascomycota</taxon>
        <taxon>Pezizomycotina</taxon>
        <taxon>Dothideomycetes</taxon>
        <taxon>Dothideomycetes incertae sedis</taxon>
        <taxon>Botryosphaeriales</taxon>
        <taxon>Botryosphaeriaceae</taxon>
        <taxon>Diplodia</taxon>
    </lineage>
</organism>
<dbReference type="InterPro" id="IPR006789">
    <property type="entry name" value="ARPC5"/>
</dbReference>
<comment type="function">
    <text evidence="5">Functions as component of the Arp2/3 complex which is involved in regulation of actin polymerization and together with an activating nucleation-promoting factor (NPF) mediates the formation of branched actin networks. Arp2/3 complex plays a critical role in the control of cell morphogenesis via the modulation of cell polarity development.</text>
</comment>
<dbReference type="InterPro" id="IPR036743">
    <property type="entry name" value="ARPC5_sf"/>
</dbReference>
<feature type="compositionally biased region" description="Polar residues" evidence="6">
    <location>
        <begin position="86"/>
        <end position="100"/>
    </location>
</feature>
<dbReference type="Gene3D" id="1.25.40.190">
    <property type="entry name" value="Actin-related protein 2/3 complex subunit 5"/>
    <property type="match status" value="1"/>
</dbReference>
<comment type="similarity">
    <text evidence="2 5">Belongs to the ARPC5 family.</text>
</comment>
<evidence type="ECO:0000313" key="8">
    <source>
        <dbReference type="Proteomes" id="UP001521184"/>
    </source>
</evidence>
<sequence length="151" mass="16045">MLLPQDVHTATVIEVLQSIRASEMSPILGRIYQSEGGPEVLDTLMKYLYVLFHARIGSCDKSGSTPEDIASLDIDHGYSYKGMSQGAPSSGKSSLTPQPTGFSQVSSISSRIGSGEGGGQAMSVLLSWHEKVVEVAGLGTIARVMSDRRTV</sequence>
<feature type="region of interest" description="Disordered" evidence="6">
    <location>
        <begin position="83"/>
        <end position="114"/>
    </location>
</feature>
<dbReference type="PANTHER" id="PTHR12644">
    <property type="entry name" value="ARP2/3 COMPLEX 16 KD SUBUNIT P16-ARC"/>
    <property type="match status" value="1"/>
</dbReference>
<gene>
    <name evidence="7" type="ORF">SLS58_010718</name>
</gene>
<evidence type="ECO:0000256" key="5">
    <source>
        <dbReference type="RuleBase" id="RU004301"/>
    </source>
</evidence>
<comment type="subcellular location">
    <subcellularLocation>
        <location evidence="1">Cytoplasm</location>
        <location evidence="1">Cytoskeleton</location>
    </subcellularLocation>
</comment>
<dbReference type="SUPFAM" id="SSF69103">
    <property type="entry name" value="Arp2/3 complex 16 kDa subunit ARPC5"/>
    <property type="match status" value="1"/>
</dbReference>
<dbReference type="Proteomes" id="UP001521184">
    <property type="component" value="Unassembled WGS sequence"/>
</dbReference>
<keyword evidence="4 5" id="KW-0206">Cytoskeleton</keyword>
<evidence type="ECO:0000256" key="3">
    <source>
        <dbReference type="ARBA" id="ARBA00022490"/>
    </source>
</evidence>
<feature type="compositionally biased region" description="Low complexity" evidence="6">
    <location>
        <begin position="101"/>
        <end position="113"/>
    </location>
</feature>
<dbReference type="Pfam" id="PF04699">
    <property type="entry name" value="P16-Arc"/>
    <property type="match status" value="1"/>
</dbReference>
<name>A0ABR3T565_9PEZI</name>
<evidence type="ECO:0000313" key="7">
    <source>
        <dbReference type="EMBL" id="KAL1634276.1"/>
    </source>
</evidence>
<accession>A0ABR3T565</accession>
<keyword evidence="3" id="KW-0963">Cytoplasm</keyword>
<evidence type="ECO:0000256" key="6">
    <source>
        <dbReference type="SAM" id="MobiDB-lite"/>
    </source>
</evidence>
<evidence type="ECO:0000256" key="4">
    <source>
        <dbReference type="ARBA" id="ARBA00023212"/>
    </source>
</evidence>
<protein>
    <recommendedName>
        <fullName evidence="5">Actin-related protein 2/3 complex subunit 5</fullName>
    </recommendedName>
</protein>
<dbReference type="EMBL" id="JAKEKT020000134">
    <property type="protein sequence ID" value="KAL1634276.1"/>
    <property type="molecule type" value="Genomic_DNA"/>
</dbReference>
<comment type="caution">
    <text evidence="7">The sequence shown here is derived from an EMBL/GenBank/DDBJ whole genome shotgun (WGS) entry which is preliminary data.</text>
</comment>
<evidence type="ECO:0000256" key="1">
    <source>
        <dbReference type="ARBA" id="ARBA00004245"/>
    </source>
</evidence>